<evidence type="ECO:0000259" key="1">
    <source>
        <dbReference type="Pfam" id="PF03796"/>
    </source>
</evidence>
<feature type="domain" description="SF4 helicase" evidence="1">
    <location>
        <begin position="174"/>
        <end position="349"/>
    </location>
</feature>
<dbReference type="Pfam" id="PF03796">
    <property type="entry name" value="DnaB_C"/>
    <property type="match status" value="1"/>
</dbReference>
<dbReference type="EMBL" id="LR796625">
    <property type="protein sequence ID" value="CAB4155254.1"/>
    <property type="molecule type" value="Genomic_DNA"/>
</dbReference>
<dbReference type="PANTHER" id="PTHR30153:SF2">
    <property type="entry name" value="REPLICATIVE DNA HELICASE"/>
    <property type="match status" value="1"/>
</dbReference>
<accession>A0A6J5PS97</accession>
<name>A0A6J5PS97_9CAUD</name>
<evidence type="ECO:0000313" key="3">
    <source>
        <dbReference type="EMBL" id="CAB4170364.1"/>
    </source>
</evidence>
<evidence type="ECO:0000313" key="2">
    <source>
        <dbReference type="EMBL" id="CAB4155254.1"/>
    </source>
</evidence>
<dbReference type="EMBL" id="LR797270">
    <property type="protein sequence ID" value="CAB4198654.1"/>
    <property type="molecule type" value="Genomic_DNA"/>
</dbReference>
<proteinExistence type="predicted"/>
<dbReference type="PANTHER" id="PTHR30153">
    <property type="entry name" value="REPLICATIVE DNA HELICASE DNAB"/>
    <property type="match status" value="1"/>
</dbReference>
<evidence type="ECO:0000313" key="4">
    <source>
        <dbReference type="EMBL" id="CAB4198654.1"/>
    </source>
</evidence>
<dbReference type="GO" id="GO:0006260">
    <property type="term" value="P:DNA replication"/>
    <property type="evidence" value="ECO:0007669"/>
    <property type="project" value="InterPro"/>
</dbReference>
<dbReference type="SUPFAM" id="SSF52540">
    <property type="entry name" value="P-loop containing nucleoside triphosphate hydrolases"/>
    <property type="match status" value="1"/>
</dbReference>
<reference evidence="3" key="1">
    <citation type="submission" date="2020-05" db="EMBL/GenBank/DDBJ databases">
        <authorList>
            <person name="Chiriac C."/>
            <person name="Salcher M."/>
            <person name="Ghai R."/>
            <person name="Kavagutti S V."/>
        </authorList>
    </citation>
    <scope>NUCLEOTIDE SEQUENCE</scope>
</reference>
<dbReference type="Gene3D" id="3.40.50.300">
    <property type="entry name" value="P-loop containing nucleotide triphosphate hydrolases"/>
    <property type="match status" value="1"/>
</dbReference>
<keyword evidence="3" id="KW-0347">Helicase</keyword>
<dbReference type="EMBL" id="LR796859">
    <property type="protein sequence ID" value="CAB4170364.1"/>
    <property type="molecule type" value="Genomic_DNA"/>
</dbReference>
<keyword evidence="3" id="KW-0547">Nucleotide-binding</keyword>
<keyword evidence="3" id="KW-0378">Hydrolase</keyword>
<dbReference type="GO" id="GO:0005524">
    <property type="term" value="F:ATP binding"/>
    <property type="evidence" value="ECO:0007669"/>
    <property type="project" value="InterPro"/>
</dbReference>
<gene>
    <name evidence="4" type="ORF">UFOVP1307_197</name>
    <name evidence="2" type="ORF">UFOVP651_149</name>
    <name evidence="3" type="ORF">UFOVP902_5</name>
</gene>
<organism evidence="3">
    <name type="scientific">uncultured Caudovirales phage</name>
    <dbReference type="NCBI Taxonomy" id="2100421"/>
    <lineage>
        <taxon>Viruses</taxon>
        <taxon>Duplodnaviria</taxon>
        <taxon>Heunggongvirae</taxon>
        <taxon>Uroviricota</taxon>
        <taxon>Caudoviricetes</taxon>
        <taxon>Peduoviridae</taxon>
        <taxon>Maltschvirus</taxon>
        <taxon>Maltschvirus maltsch</taxon>
    </lineage>
</organism>
<sequence length="455" mass="50758">MTDKLSEYGWGFQVKVIAAMFTDRLFLQQISDIIQPDYFESDANVWLLEIIIEHFLAYKCPPSKDVLKVKLTELTDDGPESILKAAILEQLKEVFRYMESDDLTFVKDEILKFCKNQEIKRAIMDSVGLLQQGNYDQIKTKIDTAMKAGADTNIGLEYKLNPAARYAESARHTITTGWDVIDDLMDGGLAPGELGVVMAPAGIGKSWLLINIGANAIKAGHTVIHYTLELNENYVGQRYDSVLTGINAQTLKHHQDTVEERMRTLQGDLIVKYYPTKSVGVMGLKAHLEKTIMLGNKPALVIVDYGDLLKINTKKDKHEALEELYEELRGMAGEYDVPVWTASQAGRSALEEDIIEADKIASSYGKVMVADFLMSLSRKVEDKMSGTGRGHVIKNRFGPDGITLPSKINTNNGQFQFFEPQTTQGKQTTQTMKTGENIMKKNLAQKFKDLGGTLG</sequence>
<dbReference type="InterPro" id="IPR027417">
    <property type="entry name" value="P-loop_NTPase"/>
</dbReference>
<protein>
    <submittedName>
        <fullName evidence="3">41 helicase</fullName>
    </submittedName>
</protein>
<dbReference type="InterPro" id="IPR007694">
    <property type="entry name" value="DNA_helicase_DnaB-like_C"/>
</dbReference>
<dbReference type="GO" id="GO:0003678">
    <property type="term" value="F:DNA helicase activity"/>
    <property type="evidence" value="ECO:0007669"/>
    <property type="project" value="InterPro"/>
</dbReference>
<keyword evidence="3" id="KW-0067">ATP-binding</keyword>